<dbReference type="SUPFAM" id="SSF53474">
    <property type="entry name" value="alpha/beta-Hydrolases"/>
    <property type="match status" value="1"/>
</dbReference>
<dbReference type="HOGENOM" id="CLU_024818_3_0_1"/>
<evidence type="ECO:0000256" key="5">
    <source>
        <dbReference type="ARBA" id="ARBA00049203"/>
    </source>
</evidence>
<reference evidence="9" key="1">
    <citation type="submission" date="2013-12" db="EMBL/GenBank/DDBJ databases">
        <authorList>
            <person name="Genoscope - CEA"/>
        </authorList>
    </citation>
    <scope>NUCLEOTIDE SEQUENCE</scope>
    <source>
        <strain evidence="9">CBS 1993</strain>
    </source>
</reference>
<keyword evidence="4 6" id="KW-0378">Hydrolase</keyword>
<dbReference type="PANTHER" id="PTHR14189">
    <property type="entry name" value="PROTEIN PHOSPHATASE METHYLESTERASE-1 RELATED"/>
    <property type="match status" value="1"/>
</dbReference>
<dbReference type="OrthoDB" id="194865at2759"/>
<dbReference type="InterPro" id="IPR016812">
    <property type="entry name" value="PPase_methylesterase_euk"/>
</dbReference>
<evidence type="ECO:0000256" key="4">
    <source>
        <dbReference type="ARBA" id="ARBA00022801"/>
    </source>
</evidence>
<dbReference type="STRING" id="1382522.W6MHM8"/>
<evidence type="ECO:0000313" key="10">
    <source>
        <dbReference type="Proteomes" id="UP000019384"/>
    </source>
</evidence>
<evidence type="ECO:0000313" key="9">
    <source>
        <dbReference type="EMBL" id="CDK25268.1"/>
    </source>
</evidence>
<evidence type="ECO:0000256" key="1">
    <source>
        <dbReference type="ARBA" id="ARBA00008645"/>
    </source>
</evidence>
<comment type="function">
    <text evidence="6">Demethylates proteins that have been reversibly carboxymethylated.</text>
</comment>
<name>W6MHM8_9ASCO</name>
<feature type="active site" evidence="7">
    <location>
        <position position="383"/>
    </location>
</feature>
<dbReference type="RefSeq" id="XP_022457280.1">
    <property type="nucleotide sequence ID" value="XM_022605853.1"/>
</dbReference>
<dbReference type="EMBL" id="HG793125">
    <property type="protein sequence ID" value="CDK25268.1"/>
    <property type="molecule type" value="Genomic_DNA"/>
</dbReference>
<dbReference type="GO" id="GO:0051723">
    <property type="term" value="F:protein methylesterase activity"/>
    <property type="evidence" value="ECO:0007669"/>
    <property type="project" value="UniProtKB-EC"/>
</dbReference>
<protein>
    <recommendedName>
        <fullName evidence="2 6">Protein phosphatase methylesterase 1</fullName>
        <shortName evidence="6">PME-1</shortName>
        <ecNumber evidence="6">3.1.1.-</ecNumber>
    </recommendedName>
</protein>
<comment type="similarity">
    <text evidence="1 6">Belongs to the AB hydrolase superfamily.</text>
</comment>
<dbReference type="AlphaFoldDB" id="W6MHM8"/>
<dbReference type="PIRSF" id="PIRSF022950">
    <property type="entry name" value="PPase_methylesterase_euk"/>
    <property type="match status" value="1"/>
</dbReference>
<organism evidence="9 10">
    <name type="scientific">Kuraishia capsulata CBS 1993</name>
    <dbReference type="NCBI Taxonomy" id="1382522"/>
    <lineage>
        <taxon>Eukaryota</taxon>
        <taxon>Fungi</taxon>
        <taxon>Dikarya</taxon>
        <taxon>Ascomycota</taxon>
        <taxon>Saccharomycotina</taxon>
        <taxon>Pichiomycetes</taxon>
        <taxon>Pichiales</taxon>
        <taxon>Pichiaceae</taxon>
        <taxon>Kuraishia</taxon>
    </lineage>
</organism>
<accession>W6MHM8</accession>
<sequence length="433" mass="48596">MSEFQKDLFLRQIRQEEEKLGISISGSGEEEEGVEDFVAPLPSASRPETRSSKYVSDIAVAHWSQYFTRDDTFELSKTKYTLQSYYREPSGPSKNPVIFVAHHGAGSSAFTYGPLAERLVEKFSEQQQNDGVDDSEIDTPGFFAFDSRGHGNSVLLNRAGDATKDDYSVESLSADFAALIAQFFEAEDFQRKGIRPSIFLVGHSLGGSVLTKVVKEELIKDQFVRRCVKGLIMLDIVEEIAIKALGSMQSYLDNRPNSFGSLKEAVAWHIKSGLIHNEISAKVSVPYLFEQSSGRYSWLADLQATKPFWDGWFRQLSSNFISIPNSVAKMLMLANHDNLDKYLMIGQMQGKYQLVVFHNDELPLSSTLTTATTTINESRQIGHFIHEDIPTKVALTLMEFVERNDISSDRSNGNSNPQIDFLKKINAKWGVKN</sequence>
<evidence type="ECO:0000256" key="6">
    <source>
        <dbReference type="PIRNR" id="PIRNR022950"/>
    </source>
</evidence>
<feature type="active site" evidence="7">
    <location>
        <position position="235"/>
    </location>
</feature>
<proteinExistence type="inferred from homology"/>
<reference evidence="9" key="2">
    <citation type="submission" date="2014-02" db="EMBL/GenBank/DDBJ databases">
        <title>Complete DNA sequence of /Kuraishia capsulata/ illustrates novel genomic features among budding yeasts (/Saccharomycotina/).</title>
        <authorList>
            <person name="Morales L."/>
            <person name="Noel B."/>
            <person name="Porcel B."/>
            <person name="Marcet-Houben M."/>
            <person name="Hullo M-F."/>
            <person name="Sacerdot C."/>
            <person name="Tekaia F."/>
            <person name="Leh-Louis V."/>
            <person name="Despons L."/>
            <person name="Khanna V."/>
            <person name="Aury J-M."/>
            <person name="Barbe V."/>
            <person name="Couloux A."/>
            <person name="Labadie K."/>
            <person name="Pelletier E."/>
            <person name="Souciet J-L."/>
            <person name="Boekhout T."/>
            <person name="Gabaldon T."/>
            <person name="Wincker P."/>
            <person name="Dujon B."/>
        </authorList>
    </citation>
    <scope>NUCLEOTIDE SEQUENCE</scope>
    <source>
        <strain evidence="9">CBS 1993</strain>
    </source>
</reference>
<keyword evidence="3 6" id="KW-0719">Serine esterase</keyword>
<dbReference type="Gene3D" id="3.40.50.1820">
    <property type="entry name" value="alpha/beta hydrolase"/>
    <property type="match status" value="1"/>
</dbReference>
<dbReference type="EC" id="3.1.1.-" evidence="6"/>
<dbReference type="Pfam" id="PF12697">
    <property type="entry name" value="Abhydrolase_6"/>
    <property type="match status" value="1"/>
</dbReference>
<feature type="domain" description="AB hydrolase-1" evidence="8">
    <location>
        <begin position="99"/>
        <end position="357"/>
    </location>
</feature>
<evidence type="ECO:0000256" key="3">
    <source>
        <dbReference type="ARBA" id="ARBA00022487"/>
    </source>
</evidence>
<keyword evidence="10" id="KW-1185">Reference proteome</keyword>
<feature type="active site" evidence="7">
    <location>
        <position position="204"/>
    </location>
</feature>
<evidence type="ECO:0000256" key="7">
    <source>
        <dbReference type="PIRSR" id="PIRSR022950-1"/>
    </source>
</evidence>
<dbReference type="InterPro" id="IPR029058">
    <property type="entry name" value="AB_hydrolase_fold"/>
</dbReference>
<gene>
    <name evidence="9" type="ORF">KUCA_T00001235001</name>
</gene>
<dbReference type="PANTHER" id="PTHR14189:SF0">
    <property type="entry name" value="PROTEIN PHOSPHATASE METHYLESTERASE 1"/>
    <property type="match status" value="1"/>
</dbReference>
<comment type="catalytic activity">
    <reaction evidence="5">
        <text>[phosphatase 2A protein]-C-terminal L-leucine methyl ester + H2O = [phosphatase 2A protein]-C-terminal L-leucine + methanol + H(+)</text>
        <dbReference type="Rhea" id="RHEA:48548"/>
        <dbReference type="Rhea" id="RHEA-COMP:12134"/>
        <dbReference type="Rhea" id="RHEA-COMP:12135"/>
        <dbReference type="ChEBI" id="CHEBI:15377"/>
        <dbReference type="ChEBI" id="CHEBI:15378"/>
        <dbReference type="ChEBI" id="CHEBI:17790"/>
        <dbReference type="ChEBI" id="CHEBI:90516"/>
        <dbReference type="ChEBI" id="CHEBI:90517"/>
        <dbReference type="EC" id="3.1.1.89"/>
    </reaction>
</comment>
<dbReference type="GeneID" id="34518668"/>
<dbReference type="Proteomes" id="UP000019384">
    <property type="component" value="Unassembled WGS sequence"/>
</dbReference>
<evidence type="ECO:0000259" key="8">
    <source>
        <dbReference type="Pfam" id="PF12697"/>
    </source>
</evidence>
<evidence type="ECO:0000256" key="2">
    <source>
        <dbReference type="ARBA" id="ARBA00020672"/>
    </source>
</evidence>
<dbReference type="InterPro" id="IPR000073">
    <property type="entry name" value="AB_hydrolase_1"/>
</dbReference>